<protein>
    <submittedName>
        <fullName evidence="2">ISXO2-like transposase domain protein</fullName>
    </submittedName>
</protein>
<dbReference type="InterPro" id="IPR024442">
    <property type="entry name" value="Transposase_Zn_ribbon"/>
</dbReference>
<proteinExistence type="predicted"/>
<dbReference type="Pfam" id="PF12760">
    <property type="entry name" value="Zn_ribbon_IS1595"/>
    <property type="match status" value="1"/>
</dbReference>
<dbReference type="SMART" id="SM01126">
    <property type="entry name" value="DDE_Tnp_IS1595"/>
    <property type="match status" value="1"/>
</dbReference>
<dbReference type="InterPro" id="IPR024445">
    <property type="entry name" value="Tnp_ISXO2-like"/>
</dbReference>
<dbReference type="PANTHER" id="PTHR47163:SF3">
    <property type="entry name" value="PROTEIN CBG18017"/>
    <property type="match status" value="1"/>
</dbReference>
<reference evidence="2" key="1">
    <citation type="submission" date="2016-10" db="EMBL/GenBank/DDBJ databases">
        <title>Sequence of Gallionella enrichment culture.</title>
        <authorList>
            <person name="Poehlein A."/>
            <person name="Muehling M."/>
            <person name="Daniel R."/>
        </authorList>
    </citation>
    <scope>NUCLEOTIDE SEQUENCE</scope>
</reference>
<gene>
    <name evidence="2" type="ORF">GALL_308560</name>
</gene>
<name>A0A1J5R5H0_9ZZZZ</name>
<dbReference type="InterPro" id="IPR053164">
    <property type="entry name" value="IS1016-like_transposase"/>
</dbReference>
<feature type="domain" description="ISXO2-like transposase" evidence="1">
    <location>
        <begin position="137"/>
        <end position="298"/>
    </location>
</feature>
<dbReference type="AlphaFoldDB" id="A0A1J5R5H0"/>
<sequence length="298" mass="33248">MAQHFWLRANSVSLSGVDIARLDEEQARVQLARLRWGDGAQACPACGVIDSHYDIRSRRQWRCKACNHTFSVTSGTPFADFKIGHVRLLLAIFSFVVNQKGIAALALKRLIGGQYRTSYALLQKIREAVMLTVSASQLEGVIEVDGGHFAGKKRKGRKMKLVVEPAARTIPKKHLKAQHRDKIAPSEFPHHPNRRIVLVLREVYPPGTGKGKGAVRTRVAVIRSENTADVEALVKKYVAKHSTVRSDELPAYGNLKLLGYFHETVNHSVEFSTDGGVNQNQAESFFSRMRRAFIVIAQ</sequence>
<evidence type="ECO:0000313" key="2">
    <source>
        <dbReference type="EMBL" id="OIQ87295.1"/>
    </source>
</evidence>
<dbReference type="Pfam" id="PF12762">
    <property type="entry name" value="DDE_Tnp_IS1595"/>
    <property type="match status" value="1"/>
</dbReference>
<evidence type="ECO:0000259" key="1">
    <source>
        <dbReference type="SMART" id="SM01126"/>
    </source>
</evidence>
<dbReference type="EMBL" id="MLJW01000430">
    <property type="protein sequence ID" value="OIQ87295.1"/>
    <property type="molecule type" value="Genomic_DNA"/>
</dbReference>
<organism evidence="2">
    <name type="scientific">mine drainage metagenome</name>
    <dbReference type="NCBI Taxonomy" id="410659"/>
    <lineage>
        <taxon>unclassified sequences</taxon>
        <taxon>metagenomes</taxon>
        <taxon>ecological metagenomes</taxon>
    </lineage>
</organism>
<comment type="caution">
    <text evidence="2">The sequence shown here is derived from an EMBL/GenBank/DDBJ whole genome shotgun (WGS) entry which is preliminary data.</text>
</comment>
<dbReference type="PANTHER" id="PTHR47163">
    <property type="entry name" value="DDE_TNP_IS1595 DOMAIN-CONTAINING PROTEIN"/>
    <property type="match status" value="1"/>
</dbReference>
<dbReference type="NCBIfam" id="NF033547">
    <property type="entry name" value="transpos_IS1595"/>
    <property type="match status" value="1"/>
</dbReference>
<accession>A0A1J5R5H0</accession>